<dbReference type="GO" id="GO:0000976">
    <property type="term" value="F:transcription cis-regulatory region binding"/>
    <property type="evidence" value="ECO:0007669"/>
    <property type="project" value="TreeGrafter"/>
</dbReference>
<evidence type="ECO:0000256" key="7">
    <source>
        <dbReference type="PIRSR" id="PIRSR602481-1"/>
    </source>
</evidence>
<feature type="binding site" evidence="7">
    <location>
        <position position="82"/>
    </location>
    <ligand>
        <name>Zn(2+)</name>
        <dbReference type="ChEBI" id="CHEBI:29105"/>
    </ligand>
</feature>
<dbReference type="EMBL" id="CVLB01000001">
    <property type="protein sequence ID" value="CRF31762.1"/>
    <property type="molecule type" value="Genomic_DNA"/>
</dbReference>
<dbReference type="GO" id="GO:0008270">
    <property type="term" value="F:zinc ion binding"/>
    <property type="evidence" value="ECO:0007669"/>
    <property type="project" value="TreeGrafter"/>
</dbReference>
<evidence type="ECO:0000256" key="1">
    <source>
        <dbReference type="ARBA" id="ARBA00007957"/>
    </source>
</evidence>
<organism evidence="9 10">
    <name type="scientific">Brachyspira suanatina</name>
    <dbReference type="NCBI Taxonomy" id="381802"/>
    <lineage>
        <taxon>Bacteria</taxon>
        <taxon>Pseudomonadati</taxon>
        <taxon>Spirochaetota</taxon>
        <taxon>Spirochaetia</taxon>
        <taxon>Brachyspirales</taxon>
        <taxon>Brachyspiraceae</taxon>
        <taxon>Brachyspira</taxon>
    </lineage>
</organism>
<evidence type="ECO:0000256" key="5">
    <source>
        <dbReference type="ARBA" id="ARBA00023125"/>
    </source>
</evidence>
<keyword evidence="2" id="KW-0678">Repressor</keyword>
<feature type="binding site" evidence="7">
    <location>
        <position position="122"/>
    </location>
    <ligand>
        <name>Zn(2+)</name>
        <dbReference type="ChEBI" id="CHEBI:29105"/>
    </ligand>
</feature>
<dbReference type="InterPro" id="IPR036390">
    <property type="entry name" value="WH_DNA-bd_sf"/>
</dbReference>
<feature type="binding site" evidence="8">
    <location>
        <position position="114"/>
    </location>
    <ligand>
        <name>Fe cation</name>
        <dbReference type="ChEBI" id="CHEBI:24875"/>
    </ligand>
</feature>
<dbReference type="CDD" id="cd07153">
    <property type="entry name" value="Fur_like"/>
    <property type="match status" value="1"/>
</dbReference>
<evidence type="ECO:0000256" key="3">
    <source>
        <dbReference type="ARBA" id="ARBA00022833"/>
    </source>
</evidence>
<evidence type="ECO:0000256" key="2">
    <source>
        <dbReference type="ARBA" id="ARBA00022491"/>
    </source>
</evidence>
<comment type="cofactor">
    <cofactor evidence="8">
        <name>Mn(2+)</name>
        <dbReference type="ChEBI" id="CHEBI:29035"/>
    </cofactor>
    <cofactor evidence="8">
        <name>Fe(2+)</name>
        <dbReference type="ChEBI" id="CHEBI:29033"/>
    </cofactor>
    <text evidence="8">Binds 1 Mn(2+) or Fe(2+) ion per subunit.</text>
</comment>
<evidence type="ECO:0000313" key="10">
    <source>
        <dbReference type="Proteomes" id="UP000043763"/>
    </source>
</evidence>
<accession>A0A0G4K475</accession>
<keyword evidence="3 7" id="KW-0862">Zinc</keyword>
<reference evidence="10" key="1">
    <citation type="submission" date="2015-04" db="EMBL/GenBank/DDBJ databases">
        <authorList>
            <person name="Mushtaq Mamoona"/>
        </authorList>
    </citation>
    <scope>NUCLEOTIDE SEQUENCE [LARGE SCALE GENOMIC DNA]</scope>
    <source>
        <strain evidence="10">AN4859/03</strain>
    </source>
</reference>
<dbReference type="InterPro" id="IPR043135">
    <property type="entry name" value="Fur_C"/>
</dbReference>
<dbReference type="OrthoDB" id="8659436at2"/>
<comment type="similarity">
    <text evidence="1">Belongs to the Fur family.</text>
</comment>
<protein>
    <submittedName>
        <fullName evidence="9">Fur family transcriptional regulator</fullName>
    </submittedName>
</protein>
<dbReference type="PANTHER" id="PTHR33202">
    <property type="entry name" value="ZINC UPTAKE REGULATION PROTEIN"/>
    <property type="match status" value="1"/>
</dbReference>
<keyword evidence="5" id="KW-0238">DNA-binding</keyword>
<gene>
    <name evidence="9" type="ORF">BRSU_0354</name>
</gene>
<comment type="cofactor">
    <cofactor evidence="7">
        <name>Zn(2+)</name>
        <dbReference type="ChEBI" id="CHEBI:29105"/>
    </cofactor>
    <text evidence="7">Binds 1 zinc ion per subunit.</text>
</comment>
<keyword evidence="4" id="KW-0805">Transcription regulation</keyword>
<keyword evidence="6" id="KW-0804">Transcription</keyword>
<dbReference type="Gene3D" id="1.10.10.10">
    <property type="entry name" value="Winged helix-like DNA-binding domain superfamily/Winged helix DNA-binding domain"/>
    <property type="match status" value="1"/>
</dbReference>
<feature type="binding site" evidence="7">
    <location>
        <position position="125"/>
    </location>
    <ligand>
        <name>Zn(2+)</name>
        <dbReference type="ChEBI" id="CHEBI:29105"/>
    </ligand>
</feature>
<dbReference type="PANTHER" id="PTHR33202:SF7">
    <property type="entry name" value="FERRIC UPTAKE REGULATION PROTEIN"/>
    <property type="match status" value="1"/>
</dbReference>
<dbReference type="InterPro" id="IPR036388">
    <property type="entry name" value="WH-like_DNA-bd_sf"/>
</dbReference>
<evidence type="ECO:0000256" key="4">
    <source>
        <dbReference type="ARBA" id="ARBA00023015"/>
    </source>
</evidence>
<dbReference type="RefSeq" id="WP_048593499.1">
    <property type="nucleotide sequence ID" value="NZ_CVLB01000001.1"/>
</dbReference>
<evidence type="ECO:0000313" key="9">
    <source>
        <dbReference type="EMBL" id="CRF31762.1"/>
    </source>
</evidence>
<keyword evidence="10" id="KW-1185">Reference proteome</keyword>
<sequence>MNNTRNTIQKQVILNAVRELKNHPTSEEVYNHIKPNFPSISLGTVYRNLNLLSETKEIQKLSIIDDAVRFDHITNDHYHFQCSKCKKLSDIPMEYQKKLDELVSKEYDVEIFKHDIVFTGICKNCKDF</sequence>
<keyword evidence="7" id="KW-0479">Metal-binding</keyword>
<evidence type="ECO:0000256" key="6">
    <source>
        <dbReference type="ARBA" id="ARBA00023163"/>
    </source>
</evidence>
<dbReference type="GO" id="GO:1900376">
    <property type="term" value="P:regulation of secondary metabolite biosynthetic process"/>
    <property type="evidence" value="ECO:0007669"/>
    <property type="project" value="TreeGrafter"/>
</dbReference>
<dbReference type="Gene3D" id="3.30.1490.190">
    <property type="match status" value="1"/>
</dbReference>
<dbReference type="AlphaFoldDB" id="A0A0G4K475"/>
<dbReference type="SUPFAM" id="SSF46785">
    <property type="entry name" value="Winged helix' DNA-binding domain"/>
    <property type="match status" value="1"/>
</dbReference>
<keyword evidence="8" id="KW-0408">Iron</keyword>
<dbReference type="Proteomes" id="UP000043763">
    <property type="component" value="Unassembled WGS sequence"/>
</dbReference>
<name>A0A0G4K475_9SPIR</name>
<feature type="binding site" evidence="7">
    <location>
        <position position="85"/>
    </location>
    <ligand>
        <name>Zn(2+)</name>
        <dbReference type="ChEBI" id="CHEBI:29105"/>
    </ligand>
</feature>
<dbReference type="GO" id="GO:0003700">
    <property type="term" value="F:DNA-binding transcription factor activity"/>
    <property type="evidence" value="ECO:0007669"/>
    <property type="project" value="InterPro"/>
</dbReference>
<proteinExistence type="inferred from homology"/>
<dbReference type="Pfam" id="PF01475">
    <property type="entry name" value="FUR"/>
    <property type="match status" value="1"/>
</dbReference>
<dbReference type="InterPro" id="IPR002481">
    <property type="entry name" value="FUR"/>
</dbReference>
<dbReference type="GO" id="GO:0045892">
    <property type="term" value="P:negative regulation of DNA-templated transcription"/>
    <property type="evidence" value="ECO:0007669"/>
    <property type="project" value="TreeGrafter"/>
</dbReference>
<evidence type="ECO:0000256" key="8">
    <source>
        <dbReference type="PIRSR" id="PIRSR602481-2"/>
    </source>
</evidence>